<protein>
    <submittedName>
        <fullName evidence="2">Uncharacterized protein</fullName>
    </submittedName>
</protein>
<proteinExistence type="predicted"/>
<keyword evidence="1" id="KW-0732">Signal</keyword>
<feature type="chain" id="PRO_5036275898" evidence="1">
    <location>
        <begin position="29"/>
        <end position="112"/>
    </location>
</feature>
<evidence type="ECO:0000313" key="3">
    <source>
        <dbReference type="Proteomes" id="UP000825935"/>
    </source>
</evidence>
<dbReference type="Proteomes" id="UP000825935">
    <property type="component" value="Chromosome 14"/>
</dbReference>
<dbReference type="AlphaFoldDB" id="A0A8T2T9Z0"/>
<reference evidence="2" key="1">
    <citation type="submission" date="2021-08" db="EMBL/GenBank/DDBJ databases">
        <title>WGS assembly of Ceratopteris richardii.</title>
        <authorList>
            <person name="Marchant D.B."/>
            <person name="Chen G."/>
            <person name="Jenkins J."/>
            <person name="Shu S."/>
            <person name="Leebens-Mack J."/>
            <person name="Grimwood J."/>
            <person name="Schmutz J."/>
            <person name="Soltis P."/>
            <person name="Soltis D."/>
            <person name="Chen Z.-H."/>
        </authorList>
    </citation>
    <scope>NUCLEOTIDE SEQUENCE</scope>
    <source>
        <strain evidence="2">Whitten #5841</strain>
        <tissue evidence="2">Leaf</tissue>
    </source>
</reference>
<name>A0A8T2T9Z0_CERRI</name>
<sequence length="112" mass="12245">MASSPSTLGIRICMVLFVIQTGFSGAFAIRSLIQYQCINSCTELRASLTCDNLTAEIGSLRNNNYEVDASLSVQHIAEKGNYAGHHRLDELRYIFRTATPPPGSSIPIAPDR</sequence>
<accession>A0A8T2T9Z0</accession>
<dbReference type="EMBL" id="CM035419">
    <property type="protein sequence ID" value="KAH7416333.1"/>
    <property type="molecule type" value="Genomic_DNA"/>
</dbReference>
<keyword evidence="3" id="KW-1185">Reference proteome</keyword>
<evidence type="ECO:0000313" key="2">
    <source>
        <dbReference type="EMBL" id="KAH7416330.1"/>
    </source>
</evidence>
<evidence type="ECO:0000256" key="1">
    <source>
        <dbReference type="SAM" id="SignalP"/>
    </source>
</evidence>
<dbReference type="EMBL" id="CM035419">
    <property type="protein sequence ID" value="KAH7416330.1"/>
    <property type="molecule type" value="Genomic_DNA"/>
</dbReference>
<feature type="signal peptide" evidence="1">
    <location>
        <begin position="1"/>
        <end position="28"/>
    </location>
</feature>
<organism evidence="2 3">
    <name type="scientific">Ceratopteris richardii</name>
    <name type="common">Triangle waterfern</name>
    <dbReference type="NCBI Taxonomy" id="49495"/>
    <lineage>
        <taxon>Eukaryota</taxon>
        <taxon>Viridiplantae</taxon>
        <taxon>Streptophyta</taxon>
        <taxon>Embryophyta</taxon>
        <taxon>Tracheophyta</taxon>
        <taxon>Polypodiopsida</taxon>
        <taxon>Polypodiidae</taxon>
        <taxon>Polypodiales</taxon>
        <taxon>Pteridineae</taxon>
        <taxon>Pteridaceae</taxon>
        <taxon>Parkerioideae</taxon>
        <taxon>Ceratopteris</taxon>
    </lineage>
</organism>
<gene>
    <name evidence="2" type="ORF">KP509_14G086400</name>
</gene>
<comment type="caution">
    <text evidence="2">The sequence shown here is derived from an EMBL/GenBank/DDBJ whole genome shotgun (WGS) entry which is preliminary data.</text>
</comment>